<dbReference type="InterPro" id="IPR006172">
    <property type="entry name" value="DNA-dir_DNA_pol_B"/>
</dbReference>
<feature type="region of interest" description="Disordered" evidence="9">
    <location>
        <begin position="1110"/>
        <end position="1132"/>
    </location>
</feature>
<evidence type="ECO:0000256" key="1">
    <source>
        <dbReference type="ARBA" id="ARBA00005755"/>
    </source>
</evidence>
<protein>
    <recommendedName>
        <fullName evidence="2">DNA-directed DNA polymerase</fullName>
        <ecNumber evidence="2">2.7.7.7</ecNumber>
    </recommendedName>
</protein>
<dbReference type="InterPro" id="IPR006133">
    <property type="entry name" value="DNA-dir_DNA_pol_B_exonuc"/>
</dbReference>
<dbReference type="AlphaFoldDB" id="A0A6C0KX92"/>
<accession>A0A6C0KX92</accession>
<dbReference type="GO" id="GO:0008296">
    <property type="term" value="F:3'-5'-DNA exonuclease activity"/>
    <property type="evidence" value="ECO:0007669"/>
    <property type="project" value="TreeGrafter"/>
</dbReference>
<dbReference type="Gene3D" id="3.30.420.10">
    <property type="entry name" value="Ribonuclease H-like superfamily/Ribonuclease H"/>
    <property type="match status" value="1"/>
</dbReference>
<evidence type="ECO:0000259" key="11">
    <source>
        <dbReference type="Pfam" id="PF03104"/>
    </source>
</evidence>
<evidence type="ECO:0000313" key="12">
    <source>
        <dbReference type="EMBL" id="QHU21871.1"/>
    </source>
</evidence>
<dbReference type="InterPro" id="IPR050240">
    <property type="entry name" value="DNA_pol_type-B"/>
</dbReference>
<keyword evidence="6" id="KW-0238">DNA-binding</keyword>
<feature type="domain" description="DNA-directed DNA polymerase family B exonuclease" evidence="11">
    <location>
        <begin position="370"/>
        <end position="536"/>
    </location>
</feature>
<name>A0A6C0KX92_9ZZZZ</name>
<feature type="compositionally biased region" description="Basic and acidic residues" evidence="9">
    <location>
        <begin position="1113"/>
        <end position="1124"/>
    </location>
</feature>
<evidence type="ECO:0000256" key="2">
    <source>
        <dbReference type="ARBA" id="ARBA00012417"/>
    </source>
</evidence>
<dbReference type="InterPro" id="IPR036397">
    <property type="entry name" value="RNaseH_sf"/>
</dbReference>
<dbReference type="GO" id="GO:0003677">
    <property type="term" value="F:DNA binding"/>
    <property type="evidence" value="ECO:0007669"/>
    <property type="project" value="UniProtKB-KW"/>
</dbReference>
<evidence type="ECO:0000259" key="10">
    <source>
        <dbReference type="Pfam" id="PF00136"/>
    </source>
</evidence>
<evidence type="ECO:0000256" key="3">
    <source>
        <dbReference type="ARBA" id="ARBA00022679"/>
    </source>
</evidence>
<dbReference type="InterPro" id="IPR023211">
    <property type="entry name" value="DNA_pol_palm_dom_sf"/>
</dbReference>
<sequence length="1255" mass="141667">MADETGSIVFQCLDFVARDEYILNQTVAHDDHLGSDEEEYKGPAQKKKTYYNQKHPSPDDETKGFQILLFGANHAGKSTCVEITGYRPYFYIQIPENWSRKLLDSYKQWLRRAVYHSPAAQAHVKMTEERHKKLFNFDNGALHRFLRVEVPSVAIWRRMRDRVLTETSEPIVTKVNTARDEMCNCAYHAPCSCEQQTLKVYEANIDPVLRFFHERDLEPAGWMRIPQHKFEDMESDDPTTAVRVVCEWRFIESDKSRLTLAPLLLAAWDIECMSSHGDFPQPRKTWRKPARELLEAGITDAQEALEHIVEAMNAGASQRPSTSKLSAIYTKDKKKRKVTEMTDTAPFEECLTDTKGTQDDRITRLDEFLCSKNGLQMPEIAGDEVIQIGIVLYRNNKPESKHIFVLHSCDREKVAPPSMSEVSIHVYPFETESALLLAFHKWLAKTDPDVMIGYNIFGFDEKYIWTRAEELKVTDCTKSWSRLRSGKPRLIEKFLSSAAMGDNTMYLINSPGRLKVDLLPYIRRNYNLDSYTLDNVAATFMSGSITGAVTEQEHHIFRIPTKSTKGAVPGRFIVLMDDENDHVVEKAEIVGVEPKAVLVRVLDGAQRIAEHGLKPSRWAQVKDDVSPKELFALQRQGGSAGRAKIARYCLQDCDLVMELFMKLEILNNAIAMANICSVPVSFIFMRGQGVKIESLIFKECRALDQLIEVQPSPKFGFGKPEPAPVLALPGDDDEDVPPVDDPTYEGAFVLDPVTGIYFDNDPVGVPDFSSLYPSTIISENLCHSSLVWIKDKKLDGTVVLSEGSDEFDNMPGIGYVDIDYDILINDPKDKRKHPEKISDGVRTARFAQLPNDEKSTIPKILQKLLSARKATRKQAQAEQDEFRKALLDAAQNAYKLTANSLYGQLGSPTSKIRRVVLAASTTAYGRKQLIYAKTVIEQVYGGKKDPRCDAMAVYGDTDSLFIRWRPRDSATGERLSGPEAVALAKDLTEEAGGLVSSCLKPPHDFEFDKVFKTFCLLSKKRYVGDMSEGDLDDFHRKAMGIVMKRRDNAPIVKLVYGGVIERILTDQDIKAAFHFAQKTCRDLIEGKFPISKLTITKSLRAEYKTPNPPAHKILAERIGQRDPGNKPSTSERIPFVYIPAPEGTTLQGDRIETPTFIRENNLKPDYGFYITNQIAKPVAQVFGLVVEQLPGVKKEDLALLKLSKKPTEAREALAQNLLFGSILDELAKKRKIDALKKKQTDEKDARTNFMNKFAK</sequence>
<dbReference type="PRINTS" id="PR00106">
    <property type="entry name" value="DNAPOLB"/>
</dbReference>
<dbReference type="PANTHER" id="PTHR10322">
    <property type="entry name" value="DNA POLYMERASE CATALYTIC SUBUNIT"/>
    <property type="match status" value="1"/>
</dbReference>
<evidence type="ECO:0000256" key="5">
    <source>
        <dbReference type="ARBA" id="ARBA00022932"/>
    </source>
</evidence>
<dbReference type="Pfam" id="PF00136">
    <property type="entry name" value="DNA_pol_B"/>
    <property type="match status" value="1"/>
</dbReference>
<dbReference type="Gene3D" id="3.90.1600.10">
    <property type="entry name" value="Palm domain of DNA polymerase"/>
    <property type="match status" value="1"/>
</dbReference>
<dbReference type="GO" id="GO:0000166">
    <property type="term" value="F:nucleotide binding"/>
    <property type="evidence" value="ECO:0007669"/>
    <property type="project" value="InterPro"/>
</dbReference>
<proteinExistence type="inferred from homology"/>
<comment type="similarity">
    <text evidence="1">Belongs to the DNA polymerase type-B family.</text>
</comment>
<evidence type="ECO:0000256" key="4">
    <source>
        <dbReference type="ARBA" id="ARBA00022695"/>
    </source>
</evidence>
<evidence type="ECO:0000256" key="7">
    <source>
        <dbReference type="ARBA" id="ARBA00049244"/>
    </source>
</evidence>
<keyword evidence="3" id="KW-0808">Transferase</keyword>
<dbReference type="PANTHER" id="PTHR10322:SF23">
    <property type="entry name" value="DNA POLYMERASE DELTA CATALYTIC SUBUNIT"/>
    <property type="match status" value="1"/>
</dbReference>
<feature type="coiled-coil region" evidence="8">
    <location>
        <begin position="861"/>
        <end position="892"/>
    </location>
</feature>
<dbReference type="Pfam" id="PF03104">
    <property type="entry name" value="DNA_pol_B_exo1"/>
    <property type="match status" value="2"/>
</dbReference>
<keyword evidence="5" id="KW-0239">DNA-directed DNA polymerase</keyword>
<dbReference type="InterPro" id="IPR017964">
    <property type="entry name" value="DNA-dir_DNA_pol_B_CS"/>
</dbReference>
<dbReference type="GO" id="GO:0043625">
    <property type="term" value="C:delta DNA polymerase complex"/>
    <property type="evidence" value="ECO:0007669"/>
    <property type="project" value="TreeGrafter"/>
</dbReference>
<keyword evidence="8" id="KW-0175">Coiled coil</keyword>
<dbReference type="GO" id="GO:0006287">
    <property type="term" value="P:base-excision repair, gap-filling"/>
    <property type="evidence" value="ECO:0007669"/>
    <property type="project" value="TreeGrafter"/>
</dbReference>
<dbReference type="PROSITE" id="PS00116">
    <property type="entry name" value="DNA_POLYMERASE_B"/>
    <property type="match status" value="1"/>
</dbReference>
<dbReference type="InterPro" id="IPR006134">
    <property type="entry name" value="DNA-dir_DNA_pol_B_multi_dom"/>
</dbReference>
<dbReference type="SUPFAM" id="SSF56672">
    <property type="entry name" value="DNA/RNA polymerases"/>
    <property type="match status" value="1"/>
</dbReference>
<dbReference type="Gene3D" id="1.10.132.60">
    <property type="entry name" value="DNA polymerase family B, C-terminal domain"/>
    <property type="match status" value="1"/>
</dbReference>
<dbReference type="GO" id="GO:0045004">
    <property type="term" value="P:DNA replication proofreading"/>
    <property type="evidence" value="ECO:0007669"/>
    <property type="project" value="TreeGrafter"/>
</dbReference>
<feature type="domain" description="DNA-directed DNA polymerase family B exonuclease" evidence="11">
    <location>
        <begin position="199"/>
        <end position="284"/>
    </location>
</feature>
<comment type="catalytic activity">
    <reaction evidence="7">
        <text>DNA(n) + a 2'-deoxyribonucleoside 5'-triphosphate = DNA(n+1) + diphosphate</text>
        <dbReference type="Rhea" id="RHEA:22508"/>
        <dbReference type="Rhea" id="RHEA-COMP:17339"/>
        <dbReference type="Rhea" id="RHEA-COMP:17340"/>
        <dbReference type="ChEBI" id="CHEBI:33019"/>
        <dbReference type="ChEBI" id="CHEBI:61560"/>
        <dbReference type="ChEBI" id="CHEBI:173112"/>
        <dbReference type="EC" id="2.7.7.7"/>
    </reaction>
</comment>
<dbReference type="EMBL" id="MN740993">
    <property type="protein sequence ID" value="QHU21871.1"/>
    <property type="molecule type" value="Genomic_DNA"/>
</dbReference>
<dbReference type="GO" id="GO:0006297">
    <property type="term" value="P:nucleotide-excision repair, DNA gap filling"/>
    <property type="evidence" value="ECO:0007669"/>
    <property type="project" value="TreeGrafter"/>
</dbReference>
<dbReference type="GO" id="GO:0003887">
    <property type="term" value="F:DNA-directed DNA polymerase activity"/>
    <property type="evidence" value="ECO:0007669"/>
    <property type="project" value="UniProtKB-KW"/>
</dbReference>
<dbReference type="InterPro" id="IPR043502">
    <property type="entry name" value="DNA/RNA_pol_sf"/>
</dbReference>
<reference evidence="12" key="1">
    <citation type="journal article" date="2020" name="Nature">
        <title>Giant virus diversity and host interactions through global metagenomics.</title>
        <authorList>
            <person name="Schulz F."/>
            <person name="Roux S."/>
            <person name="Paez-Espino D."/>
            <person name="Jungbluth S."/>
            <person name="Walsh D.A."/>
            <person name="Denef V.J."/>
            <person name="McMahon K.D."/>
            <person name="Konstantinidis K.T."/>
            <person name="Eloe-Fadrosh E.A."/>
            <person name="Kyrpides N.C."/>
            <person name="Woyke T."/>
        </authorList>
    </citation>
    <scope>NUCLEOTIDE SEQUENCE</scope>
    <source>
        <strain evidence="12">GVMAG-S-3300013286-35</strain>
    </source>
</reference>
<organism evidence="12">
    <name type="scientific">viral metagenome</name>
    <dbReference type="NCBI Taxonomy" id="1070528"/>
    <lineage>
        <taxon>unclassified sequences</taxon>
        <taxon>metagenomes</taxon>
        <taxon>organismal metagenomes</taxon>
    </lineage>
</organism>
<evidence type="ECO:0000256" key="9">
    <source>
        <dbReference type="SAM" id="MobiDB-lite"/>
    </source>
</evidence>
<dbReference type="InterPro" id="IPR042087">
    <property type="entry name" value="DNA_pol_B_thumb"/>
</dbReference>
<dbReference type="Gene3D" id="3.30.342.10">
    <property type="entry name" value="DNA Polymerase, chain B, domain 1"/>
    <property type="match status" value="1"/>
</dbReference>
<dbReference type="SMART" id="SM00486">
    <property type="entry name" value="POLBc"/>
    <property type="match status" value="1"/>
</dbReference>
<feature type="domain" description="DNA-directed DNA polymerase family B multifunctional" evidence="10">
    <location>
        <begin position="678"/>
        <end position="1182"/>
    </location>
</feature>
<dbReference type="EC" id="2.7.7.7" evidence="2"/>
<dbReference type="InterPro" id="IPR012337">
    <property type="entry name" value="RNaseH-like_sf"/>
</dbReference>
<keyword evidence="4" id="KW-0548">Nucleotidyltransferase</keyword>
<dbReference type="Gene3D" id="1.10.287.690">
    <property type="entry name" value="Helix hairpin bin"/>
    <property type="match status" value="1"/>
</dbReference>
<evidence type="ECO:0000256" key="8">
    <source>
        <dbReference type="SAM" id="Coils"/>
    </source>
</evidence>
<feature type="region of interest" description="Disordered" evidence="9">
    <location>
        <begin position="33"/>
        <end position="59"/>
    </location>
</feature>
<dbReference type="SUPFAM" id="SSF53098">
    <property type="entry name" value="Ribonuclease H-like"/>
    <property type="match status" value="1"/>
</dbReference>
<evidence type="ECO:0000256" key="6">
    <source>
        <dbReference type="ARBA" id="ARBA00023125"/>
    </source>
</evidence>